<dbReference type="PANTHER" id="PTHR43693">
    <property type="entry name" value="PROTEIN PHOSPHATASE CHEZ"/>
    <property type="match status" value="1"/>
</dbReference>
<accession>C6WUY1</accession>
<feature type="region of interest" description="Disordered" evidence="12">
    <location>
        <begin position="1"/>
        <end position="23"/>
    </location>
</feature>
<dbReference type="Gene3D" id="1.10.287.500">
    <property type="entry name" value="Helix hairpin bin"/>
    <property type="match status" value="1"/>
</dbReference>
<evidence type="ECO:0000256" key="6">
    <source>
        <dbReference type="ARBA" id="ARBA00022779"/>
    </source>
</evidence>
<dbReference type="InterPro" id="IPR007439">
    <property type="entry name" value="Chemotax_Pase_CheZ"/>
</dbReference>
<evidence type="ECO:0000256" key="8">
    <source>
        <dbReference type="ARBA" id="ARBA00022912"/>
    </source>
</evidence>
<comment type="similarity">
    <text evidence="2 10">Belongs to the CheZ family.</text>
</comment>
<evidence type="ECO:0000256" key="9">
    <source>
        <dbReference type="ARBA" id="ARBA00029599"/>
    </source>
</evidence>
<evidence type="ECO:0000256" key="1">
    <source>
        <dbReference type="ARBA" id="ARBA00004496"/>
    </source>
</evidence>
<keyword evidence="6 10" id="KW-0283">Flagellar rotation</keyword>
<dbReference type="Proteomes" id="UP000002742">
    <property type="component" value="Chromosome"/>
</dbReference>
<dbReference type="SUPFAM" id="SSF75708">
    <property type="entry name" value="Chemotaxis phosphatase CheZ"/>
    <property type="match status" value="1"/>
</dbReference>
<comment type="subunit">
    <text evidence="10">Homodimer.</text>
</comment>
<proteinExistence type="inferred from homology"/>
<name>C6WUY1_METML</name>
<evidence type="ECO:0000256" key="3">
    <source>
        <dbReference type="ARBA" id="ARBA00018484"/>
    </source>
</evidence>
<comment type="function">
    <text evidence="10">Plays an important role in bacterial chemotaxis signal transduction pathway by accelerating the dephosphorylation of phosphorylated CheY (CheY-P).</text>
</comment>
<dbReference type="HOGENOM" id="CLU_080718_1_0_4"/>
<keyword evidence="7 10" id="KW-0378">Hydrolase</keyword>
<comment type="subcellular location">
    <subcellularLocation>
        <location evidence="1 10">Cytoplasm</location>
    </subcellularLocation>
</comment>
<evidence type="ECO:0000256" key="7">
    <source>
        <dbReference type="ARBA" id="ARBA00022801"/>
    </source>
</evidence>
<dbReference type="GO" id="GO:0005737">
    <property type="term" value="C:cytoplasm"/>
    <property type="evidence" value="ECO:0007669"/>
    <property type="project" value="UniProtKB-SubCell"/>
</dbReference>
<dbReference type="OrthoDB" id="9773007at2"/>
<dbReference type="Pfam" id="PF04344">
    <property type="entry name" value="CheZ"/>
    <property type="match status" value="1"/>
</dbReference>
<dbReference type="EC" id="3.1.3.-" evidence="10"/>
<dbReference type="PANTHER" id="PTHR43693:SF1">
    <property type="entry name" value="PROTEIN PHOSPHATASE CHEZ"/>
    <property type="match status" value="1"/>
</dbReference>
<dbReference type="STRING" id="583345.Mmol_0820"/>
<keyword evidence="5 10" id="KW-0145">Chemotaxis</keyword>
<feature type="compositionally biased region" description="Polar residues" evidence="12">
    <location>
        <begin position="1"/>
        <end position="17"/>
    </location>
</feature>
<evidence type="ECO:0000256" key="11">
    <source>
        <dbReference type="PIRSR" id="PIRSR002884-1"/>
    </source>
</evidence>
<protein>
    <recommendedName>
        <fullName evidence="3 10">Protein phosphatase CheZ</fullName>
        <ecNumber evidence="10">3.1.3.-</ecNumber>
    </recommendedName>
    <alternativeName>
        <fullName evidence="9 10">Chemotaxis protein CheZ</fullName>
    </alternativeName>
</protein>
<dbReference type="eggNOG" id="COG3143">
    <property type="taxonomic scope" value="Bacteria"/>
</dbReference>
<keyword evidence="14" id="KW-1185">Reference proteome</keyword>
<evidence type="ECO:0000256" key="4">
    <source>
        <dbReference type="ARBA" id="ARBA00022490"/>
    </source>
</evidence>
<dbReference type="AlphaFoldDB" id="C6WUY1"/>
<evidence type="ECO:0000256" key="5">
    <source>
        <dbReference type="ARBA" id="ARBA00022500"/>
    </source>
</evidence>
<evidence type="ECO:0000256" key="10">
    <source>
        <dbReference type="PIRNR" id="PIRNR002884"/>
    </source>
</evidence>
<dbReference type="PIRSF" id="PIRSF002884">
    <property type="entry name" value="CheZ"/>
    <property type="match status" value="1"/>
</dbReference>
<keyword evidence="4 10" id="KW-0963">Cytoplasm</keyword>
<feature type="site" description="Enhances dephosphorylation of CheY-P" evidence="11">
    <location>
        <position position="155"/>
    </location>
</feature>
<dbReference type="InterPro" id="IPR050992">
    <property type="entry name" value="CheZ_family_phosphatases"/>
</dbReference>
<dbReference type="EMBL" id="CP001672">
    <property type="protein sequence ID" value="ACT47730.1"/>
    <property type="molecule type" value="Genomic_DNA"/>
</dbReference>
<dbReference type="KEGG" id="mmb:Mmol_0820"/>
<evidence type="ECO:0000313" key="13">
    <source>
        <dbReference type="EMBL" id="ACT47730.1"/>
    </source>
</evidence>
<organism evidence="13 14">
    <name type="scientific">Methylotenera mobilis (strain JLW8 / ATCC BAA-1282 / DSM 17540)</name>
    <dbReference type="NCBI Taxonomy" id="583345"/>
    <lineage>
        <taxon>Bacteria</taxon>
        <taxon>Pseudomonadati</taxon>
        <taxon>Pseudomonadota</taxon>
        <taxon>Betaproteobacteria</taxon>
        <taxon>Nitrosomonadales</taxon>
        <taxon>Methylophilaceae</taxon>
        <taxon>Methylotenera</taxon>
    </lineage>
</organism>
<evidence type="ECO:0000256" key="2">
    <source>
        <dbReference type="ARBA" id="ARBA00005908"/>
    </source>
</evidence>
<evidence type="ECO:0000313" key="14">
    <source>
        <dbReference type="Proteomes" id="UP000002742"/>
    </source>
</evidence>
<dbReference type="GO" id="GO:0004721">
    <property type="term" value="F:phosphoprotein phosphatase activity"/>
    <property type="evidence" value="ECO:0007669"/>
    <property type="project" value="UniProtKB-KW"/>
</dbReference>
<reference evidence="13 14" key="2">
    <citation type="journal article" date="2011" name="J. Bacteriol.">
        <title>Genomes of three methylotrophs from a single niche uncover genetic and metabolic divergence of Methylophilaceae.</title>
        <authorList>
            <person name="Lapidus A."/>
            <person name="Clum A."/>
            <person name="Labutti K."/>
            <person name="Kaluzhnaya M.G."/>
            <person name="Lim S."/>
            <person name="Beck D.A."/>
            <person name="Glavina Del Rio T."/>
            <person name="Nolan M."/>
            <person name="Mavromatis K."/>
            <person name="Huntemann M."/>
            <person name="Lucas S."/>
            <person name="Lidstrom M.E."/>
            <person name="Ivanova N."/>
            <person name="Chistoserdova L."/>
        </authorList>
    </citation>
    <scope>NUCLEOTIDE SEQUENCE [LARGE SCALE GENOMIC DNA]</scope>
    <source>
        <strain evidence="14">JLW8 / ATCC BAA-1282 / DSM 17540</strain>
    </source>
</reference>
<evidence type="ECO:0000256" key="12">
    <source>
        <dbReference type="SAM" id="MobiDB-lite"/>
    </source>
</evidence>
<dbReference type="GO" id="GO:0050920">
    <property type="term" value="P:regulation of chemotaxis"/>
    <property type="evidence" value="ECO:0007669"/>
    <property type="project" value="InterPro"/>
</dbReference>
<dbReference type="GO" id="GO:0006935">
    <property type="term" value="P:chemotaxis"/>
    <property type="evidence" value="ECO:0007669"/>
    <property type="project" value="UniProtKB-KW"/>
</dbReference>
<gene>
    <name evidence="13" type="ordered locus">Mmol_0820</name>
</gene>
<dbReference type="GO" id="GO:0009288">
    <property type="term" value="C:bacterial-type flagellum"/>
    <property type="evidence" value="ECO:0007669"/>
    <property type="project" value="InterPro"/>
</dbReference>
<dbReference type="GO" id="GO:0097588">
    <property type="term" value="P:archaeal or bacterial-type flagellum-dependent cell motility"/>
    <property type="evidence" value="ECO:0007669"/>
    <property type="project" value="UniProtKB-KW"/>
</dbReference>
<keyword evidence="8 10" id="KW-0904">Protein phosphatase</keyword>
<dbReference type="RefSeq" id="WP_015831766.1">
    <property type="nucleotide sequence ID" value="NC_012968.1"/>
</dbReference>
<sequence>MTLDTTNISKNLQPSPHTNHDDANILSRVGHIVRALHESMAGLGLSQILEQVARDIPDTRDRLSYIATMTEQAAERVLNATDVAIPIQDELTETTKFLTKQWHATLEHAALKSEYNLVAEQTIKHLQRLDQGSNETKAILIEIMMAQDFQDLTGQVIKKITQLMNDMESQLMQVLVDFSEIKTTGTIHTNYNQTLVDHSLGESNTNINQTEVDGLLESLGF</sequence>
<reference evidence="14" key="1">
    <citation type="submission" date="2009-07" db="EMBL/GenBank/DDBJ databases">
        <title>Complete sequence of Methylotenera mobilis JLW8.</title>
        <authorList>
            <consortium name="US DOE Joint Genome Institute"/>
            <person name="Lucas S."/>
            <person name="Copeland A."/>
            <person name="Lapidus A."/>
            <person name="Glavina del Rio T."/>
            <person name="Tice H."/>
            <person name="Bruce D."/>
            <person name="Goodwin L."/>
            <person name="Pitluck S."/>
            <person name="LaButti K.M."/>
            <person name="Clum A."/>
            <person name="Larimer F."/>
            <person name="Land M."/>
            <person name="Hauser L."/>
            <person name="Kyrpides N."/>
            <person name="Mikhailova N."/>
            <person name="Kayluzhnaya M."/>
            <person name="Chistoserdova L."/>
        </authorList>
    </citation>
    <scope>NUCLEOTIDE SEQUENCE [LARGE SCALE GENOMIC DNA]</scope>
    <source>
        <strain evidence="14">JLW8 / ATCC BAA-1282 / DSM 17540</strain>
    </source>
</reference>